<evidence type="ECO:0000256" key="5">
    <source>
        <dbReference type="ARBA" id="ARBA00023242"/>
    </source>
</evidence>
<dbReference type="OrthoDB" id="443772at2759"/>
<dbReference type="FunCoup" id="U5GZB8">
    <property type="interactions" value="483"/>
</dbReference>
<evidence type="ECO:0000256" key="6">
    <source>
        <dbReference type="SAM" id="MobiDB-lite"/>
    </source>
</evidence>
<keyword evidence="9" id="KW-1185">Reference proteome</keyword>
<dbReference type="STRING" id="683840.U5GZB8"/>
<evidence type="ECO:0000256" key="2">
    <source>
        <dbReference type="ARBA" id="ARBA00007336"/>
    </source>
</evidence>
<reference evidence="7" key="2">
    <citation type="submission" date="2010-11" db="EMBL/GenBank/DDBJ databases">
        <authorList>
            <consortium name="The Broad Institute Genome Sequencing Platform"/>
            <person name="Earl A."/>
            <person name="Ward D."/>
            <person name="Feldgarden M."/>
            <person name="Gevers D."/>
            <person name="Butler R."/>
            <person name="Young S.K."/>
            <person name="Zeng Q."/>
            <person name="Gargeya S."/>
            <person name="Fitzgerald M."/>
            <person name="Haas B."/>
            <person name="Abouelleil A."/>
            <person name="Alvarado L."/>
            <person name="Arachchi H.M."/>
            <person name="Berlin A."/>
            <person name="Brown A."/>
            <person name="Chapman S.B."/>
            <person name="Chen Z."/>
            <person name="Dunbar C."/>
            <person name="Freedman E."/>
            <person name="Gearin G."/>
            <person name="Gellesch M."/>
            <person name="Goldberg J."/>
            <person name="Griggs A."/>
            <person name="Gujja S."/>
            <person name="Heilman E."/>
            <person name="Heiman D."/>
            <person name="Howarth C."/>
            <person name="Larson L."/>
            <person name="Lui A."/>
            <person name="MacDonald P.J.P."/>
            <person name="Mehta T."/>
            <person name="Montmayeur A."/>
            <person name="Murphy C."/>
            <person name="Neiman D."/>
            <person name="Pearson M."/>
            <person name="Priest M."/>
            <person name="Roberts A."/>
            <person name="Saif S."/>
            <person name="Shea T."/>
            <person name="Shenoy N."/>
            <person name="Sisk P."/>
            <person name="Stolte C."/>
            <person name="Sykes S."/>
            <person name="White J."/>
            <person name="Yandava C."/>
            <person name="Wortman J."/>
            <person name="Nusbaum C."/>
            <person name="Birren B."/>
        </authorList>
    </citation>
    <scope>NUCLEOTIDE SEQUENCE</scope>
    <source>
        <strain evidence="7">P1A1 Lamole</strain>
    </source>
</reference>
<dbReference type="InParanoid" id="U5GZB8"/>
<dbReference type="GO" id="GO:0030687">
    <property type="term" value="C:preribosome, large subunit precursor"/>
    <property type="evidence" value="ECO:0007669"/>
    <property type="project" value="TreeGrafter"/>
</dbReference>
<feature type="compositionally biased region" description="Acidic residues" evidence="6">
    <location>
        <begin position="49"/>
        <end position="102"/>
    </location>
</feature>
<reference evidence="7 9" key="3">
    <citation type="journal article" date="2015" name="BMC Genomics">
        <title>Sex and parasites: genomic and transcriptomic analysis of Microbotryum lychnidis-dioicae, the biotrophic and plant-castrating anther smut fungus.</title>
        <authorList>
            <person name="Perlin M.H."/>
            <person name="Amselem J."/>
            <person name="Fontanillas E."/>
            <person name="Toh S.S."/>
            <person name="Chen Z."/>
            <person name="Goldberg J."/>
            <person name="Duplessis S."/>
            <person name="Henrissat B."/>
            <person name="Young S."/>
            <person name="Zeng Q."/>
            <person name="Aguileta G."/>
            <person name="Petit E."/>
            <person name="Badouin H."/>
            <person name="Andrews J."/>
            <person name="Razeeq D."/>
            <person name="Gabaldon T."/>
            <person name="Quesneville H."/>
            <person name="Giraud T."/>
            <person name="Hood M.E."/>
            <person name="Schultz D.J."/>
            <person name="Cuomo C.A."/>
        </authorList>
    </citation>
    <scope>NUCLEOTIDE SEQUENCE [LARGE SCALE GENOMIC DNA]</scope>
    <source>
        <strain evidence="9">p1A1 Lamole</strain>
        <strain evidence="7">P1A1 Lamole</strain>
    </source>
</reference>
<dbReference type="GO" id="GO:0005730">
    <property type="term" value="C:nucleolus"/>
    <property type="evidence" value="ECO:0007669"/>
    <property type="project" value="UniProtKB-SubCell"/>
</dbReference>
<dbReference type="Proteomes" id="UP000017200">
    <property type="component" value="Unassembled WGS sequence"/>
</dbReference>
<dbReference type="HOGENOM" id="CLU_036007_0_1_1"/>
<proteinExistence type="inferred from homology"/>
<dbReference type="PANTHER" id="PTHR13028:SF0">
    <property type="entry name" value="RRNA-PROCESSING PROTEIN EBP2-RELATED"/>
    <property type="match status" value="1"/>
</dbReference>
<evidence type="ECO:0000256" key="1">
    <source>
        <dbReference type="ARBA" id="ARBA00004604"/>
    </source>
</evidence>
<dbReference type="PANTHER" id="PTHR13028">
    <property type="entry name" value="RRNA PROCESSING PROTEIN EBNA1-BINDING PROTEIN-RELATED"/>
    <property type="match status" value="1"/>
</dbReference>
<evidence type="ECO:0000313" key="8">
    <source>
        <dbReference type="EnsemblFungi" id="MVLG_00522T0"/>
    </source>
</evidence>
<dbReference type="GO" id="GO:0034399">
    <property type="term" value="C:nuclear periphery"/>
    <property type="evidence" value="ECO:0007669"/>
    <property type="project" value="TreeGrafter"/>
</dbReference>
<feature type="compositionally biased region" description="Basic and acidic residues" evidence="6">
    <location>
        <begin position="394"/>
        <end position="411"/>
    </location>
</feature>
<organism evidence="7">
    <name type="scientific">Microbotryum lychnidis-dioicae (strain p1A1 Lamole / MvSl-1064)</name>
    <name type="common">Anther smut fungus</name>
    <dbReference type="NCBI Taxonomy" id="683840"/>
    <lineage>
        <taxon>Eukaryota</taxon>
        <taxon>Fungi</taxon>
        <taxon>Dikarya</taxon>
        <taxon>Basidiomycota</taxon>
        <taxon>Pucciniomycotina</taxon>
        <taxon>Microbotryomycetes</taxon>
        <taxon>Microbotryales</taxon>
        <taxon>Microbotryaceae</taxon>
        <taxon>Microbotryum</taxon>
    </lineage>
</organism>
<feature type="region of interest" description="Disordered" evidence="6">
    <location>
        <begin position="1"/>
        <end position="184"/>
    </location>
</feature>
<dbReference type="InterPro" id="IPR008610">
    <property type="entry name" value="Ebp2"/>
</dbReference>
<reference evidence="9" key="1">
    <citation type="submission" date="2010-11" db="EMBL/GenBank/DDBJ databases">
        <title>The genome sequence of Microbotryum violaceum strain p1A1 Lamole.</title>
        <authorList>
            <person name="Cuomo C."/>
            <person name="Perlin M."/>
            <person name="Young S.K."/>
            <person name="Zeng Q."/>
            <person name="Gargeya S."/>
            <person name="Alvarado L."/>
            <person name="Berlin A."/>
            <person name="Chapman S.B."/>
            <person name="Chen Z."/>
            <person name="Freedman E."/>
            <person name="Gellesch M."/>
            <person name="Goldberg J."/>
            <person name="Griggs A."/>
            <person name="Gujja S."/>
            <person name="Heilman E."/>
            <person name="Heiman D."/>
            <person name="Howarth C."/>
            <person name="Mehta T."/>
            <person name="Neiman D."/>
            <person name="Pearson M."/>
            <person name="Roberts A."/>
            <person name="Saif S."/>
            <person name="Shea T."/>
            <person name="Shenoy N."/>
            <person name="Sisk P."/>
            <person name="Stolte C."/>
            <person name="Sykes S."/>
            <person name="White J."/>
            <person name="Yandava C."/>
            <person name="Haas B."/>
            <person name="Nusbaum C."/>
            <person name="Birren B."/>
        </authorList>
    </citation>
    <scope>NUCLEOTIDE SEQUENCE [LARGE SCALE GENOMIC DNA]</scope>
    <source>
        <strain evidence="9">p1A1 Lamole</strain>
    </source>
</reference>
<feature type="compositionally biased region" description="Acidic residues" evidence="6">
    <location>
        <begin position="125"/>
        <end position="163"/>
    </location>
</feature>
<dbReference type="GO" id="GO:0042273">
    <property type="term" value="P:ribosomal large subunit biogenesis"/>
    <property type="evidence" value="ECO:0007669"/>
    <property type="project" value="TreeGrafter"/>
</dbReference>
<evidence type="ECO:0000313" key="7">
    <source>
        <dbReference type="EMBL" id="KDE09200.1"/>
    </source>
</evidence>
<dbReference type="GO" id="GO:0006364">
    <property type="term" value="P:rRNA processing"/>
    <property type="evidence" value="ECO:0007669"/>
    <property type="project" value="TreeGrafter"/>
</dbReference>
<name>U5GZB8_USTV1</name>
<protein>
    <submittedName>
        <fullName evidence="7 8">Uncharacterized protein</fullName>
    </submittedName>
</protein>
<dbReference type="OMA" id="DAHKGRD"/>
<reference evidence="8" key="4">
    <citation type="submission" date="2015-06" db="UniProtKB">
        <authorList>
            <consortium name="EnsemblFungi"/>
        </authorList>
    </citation>
    <scope>IDENTIFICATION</scope>
</reference>
<comment type="subcellular location">
    <subcellularLocation>
        <location evidence="1">Nucleus</location>
        <location evidence="1">Nucleolus</location>
    </subcellularLocation>
</comment>
<gene>
    <name evidence="7" type="ORF">MVLG_00522</name>
</gene>
<feature type="compositionally biased region" description="Acidic residues" evidence="6">
    <location>
        <begin position="169"/>
        <end position="180"/>
    </location>
</feature>
<keyword evidence="4" id="KW-0175">Coiled coil</keyword>
<evidence type="ECO:0000256" key="4">
    <source>
        <dbReference type="ARBA" id="ARBA00023054"/>
    </source>
</evidence>
<feature type="compositionally biased region" description="Basic residues" evidence="6">
    <location>
        <begin position="436"/>
        <end position="446"/>
    </location>
</feature>
<dbReference type="Pfam" id="PF05890">
    <property type="entry name" value="Ebp2"/>
    <property type="match status" value="1"/>
</dbReference>
<dbReference type="AlphaFoldDB" id="U5GZB8"/>
<evidence type="ECO:0000313" key="9">
    <source>
        <dbReference type="Proteomes" id="UP000017200"/>
    </source>
</evidence>
<keyword evidence="5" id="KW-0539">Nucleus</keyword>
<feature type="compositionally biased region" description="Low complexity" evidence="6">
    <location>
        <begin position="11"/>
        <end position="23"/>
    </location>
</feature>
<keyword evidence="3" id="KW-0690">Ribosome biogenesis</keyword>
<evidence type="ECO:0000256" key="3">
    <source>
        <dbReference type="ARBA" id="ARBA00022517"/>
    </source>
</evidence>
<dbReference type="EMBL" id="AEIJ01000044">
    <property type="status" value="NOT_ANNOTATED_CDS"/>
    <property type="molecule type" value="Genomic_DNA"/>
</dbReference>
<dbReference type="EnsemblFungi" id="MVLG_00522T0">
    <property type="protein sequence ID" value="MVLG_00522T0"/>
    <property type="gene ID" value="MVLG_00522"/>
</dbReference>
<sequence>MSSKSTQKKMLAQGLQRRALAAAKVNGDKSQSTTSKKGPVPKAPKPIISDEEDSESDKGDEDTEDEDEEDAALAFDSEDDEDESDDEDNEDDSEQEEDDITEEGWNKMMELLGDVDPAELGLDVERDEDDEEEEGDESIEGEEDDEDEDDDDEEDEEDSDEGEERLYEDLDDEEVGDDADLVPVERETLRNDAALERILASIKLPTTFFDTLALANPKSSAEIDADNDLERELAFYKQALWAAQEAEKRFNKASLPFFRPADYFAEMIKTDAHMANLRQKLLDEQAGMKASEDARKLRDAKKFGKKVQVERLKEREKEKKEVGKRLDSLKKRRKGGEGFASTEDFDIALEDAIAGPSKKRKVVESERGGRGGRGGKISRRGRDNKFGNPTSSRRPKENNFKADGDGGERGPRGGRGGRGGGRGGRGGGRGGASKGGAKRLGKSRRS</sequence>
<accession>U5GZB8</accession>
<feature type="region of interest" description="Disordered" evidence="6">
    <location>
        <begin position="352"/>
        <end position="446"/>
    </location>
</feature>
<dbReference type="EMBL" id="GL541645">
    <property type="protein sequence ID" value="KDE09200.1"/>
    <property type="molecule type" value="Genomic_DNA"/>
</dbReference>
<feature type="compositionally biased region" description="Gly residues" evidence="6">
    <location>
        <begin position="413"/>
        <end position="434"/>
    </location>
</feature>
<comment type="similarity">
    <text evidence="2">Belongs to the EBP2 family.</text>
</comment>